<dbReference type="PANTHER" id="PTHR46985:SF2">
    <property type="entry name" value="APOPTOSIS-ASSOCIATED SPECK-LIKE PROTEIN CONTAINING A CARD"/>
    <property type="match status" value="1"/>
</dbReference>
<organism evidence="7 8">
    <name type="scientific">Clupea harengus</name>
    <name type="common">Atlantic herring</name>
    <dbReference type="NCBI Taxonomy" id="7950"/>
    <lineage>
        <taxon>Eukaryota</taxon>
        <taxon>Metazoa</taxon>
        <taxon>Chordata</taxon>
        <taxon>Craniata</taxon>
        <taxon>Vertebrata</taxon>
        <taxon>Euteleostomi</taxon>
        <taxon>Actinopterygii</taxon>
        <taxon>Neopterygii</taxon>
        <taxon>Teleostei</taxon>
        <taxon>Clupei</taxon>
        <taxon>Clupeiformes</taxon>
        <taxon>Clupeoidei</taxon>
        <taxon>Clupeidae</taxon>
        <taxon>Clupea</taxon>
    </lineage>
</organism>
<evidence type="ECO:0000256" key="2">
    <source>
        <dbReference type="ARBA" id="ARBA00022490"/>
    </source>
</evidence>
<dbReference type="OrthoDB" id="8869108at2759"/>
<keyword evidence="7" id="KW-1185">Reference proteome</keyword>
<dbReference type="InterPro" id="IPR051249">
    <property type="entry name" value="NLRP_Inflammasome"/>
</dbReference>
<dbReference type="PROSITE" id="PS51830">
    <property type="entry name" value="FIIND"/>
    <property type="match status" value="1"/>
</dbReference>
<evidence type="ECO:0000256" key="1">
    <source>
        <dbReference type="ARBA" id="ARBA00004514"/>
    </source>
</evidence>
<gene>
    <name evidence="8" type="primary">LOC116219642</name>
</gene>
<feature type="region of interest" description="Disordered" evidence="5">
    <location>
        <begin position="563"/>
        <end position="584"/>
    </location>
</feature>
<evidence type="ECO:0000256" key="3">
    <source>
        <dbReference type="ARBA" id="ARBA00022588"/>
    </source>
</evidence>
<keyword evidence="4" id="KW-0391">Immunity</keyword>
<dbReference type="KEGG" id="char:116219642"/>
<reference evidence="8" key="1">
    <citation type="submission" date="2025-08" db="UniProtKB">
        <authorList>
            <consortium name="RefSeq"/>
        </authorList>
    </citation>
    <scope>IDENTIFICATION</scope>
</reference>
<dbReference type="GO" id="GO:0045087">
    <property type="term" value="P:innate immune response"/>
    <property type="evidence" value="ECO:0007669"/>
    <property type="project" value="UniProtKB-KW"/>
</dbReference>
<keyword evidence="2" id="KW-0963">Cytoplasm</keyword>
<feature type="domain" description="FIIND" evidence="6">
    <location>
        <begin position="593"/>
        <end position="866"/>
    </location>
</feature>
<dbReference type="InterPro" id="IPR025307">
    <property type="entry name" value="FIIND_dom"/>
</dbReference>
<protein>
    <submittedName>
        <fullName evidence="8">Uncharacterized protein LOC116219642</fullName>
    </submittedName>
</protein>
<keyword evidence="3" id="KW-0399">Innate immunity</keyword>
<evidence type="ECO:0000313" key="8">
    <source>
        <dbReference type="RefSeq" id="XP_031419163.1"/>
    </source>
</evidence>
<dbReference type="Pfam" id="PF23679">
    <property type="entry name" value="UPA-FIIND"/>
    <property type="match status" value="1"/>
</dbReference>
<sequence length="921" mass="101445">MEPTGLPNFGIDEHSSGCISDCSSEYSIGSHQTGDHAARSIDTEEELGALREEAGQGATLLVGNHGNILWLEVKVDMDVTPEAVLSHASLTLSHTAEMDCIRNFLHTFHTLRRSTQNHPAALFSSLRRLSGLEHLVLGVSCLTVRWVTEALDFIQNCPSTSKPLKLQIVGWRSKSKESLCSAVCLTREASSLRLSLLVEQDLKAAVSDITLTLSQSPESHPGVNFGSFLLGLHTYRHFGGRGQVRVGNLLASLLHLPGLKTVELRMSCLSVGWAACILCLIHQCASVEQLKATEEEWGSHGKEQSFCSSLSVQRRSGSLRLDVNVPRPTASDAAVSNISLTLSHFSDVASSSTDLCNFLNEYYTIRRRTEISPECAALLSSLASLSGLEIIEMEMSCLTVNWAARILCLLTSCPSLKEVQLVELECEWMKYRQWAPKETGSRVESLCSSLSVKKHDSSLDITLDTALNAVGLDITLDTDTARNAVQSHISFTLSTSSEVEYTDLRDFLQKLLNLKYSTQQSEEHLESLRSFLHSSPGVGEVDLDFRYIPDPWATAILSLLHTSSTPDETQQDPPAERQRSLRRSCQSCSNIPDSTHWDLMEPYISMETGVSVYNLSSQAGSYECTVSGLRWVCGGDVTLQYHFSTEELFSAQLEMLQYRPISPLMDIKVLSGELDEIHLPHSLCVGVSEYFRLSDAVRVLHGDDSGVSLEKCELMRFHAKLVKPSFSLMEVLVSLGVPVKTHCEVLIYQSYATPLILNTFVVPNASTAKKAIEEKWKSLGLHIEKSPPKESFWINTNLHLSTSCLSRIIPEEISLTYNTSPAYFEVCIKKPDDEFEMELMVAEVRPIWKAAIRKGADYKTAMPTHSADQGGAVSLPTDAEVLPVASSIMAEGASLMSAPALSRNQVQGDLIVTNNFLAQPP</sequence>
<evidence type="ECO:0000256" key="4">
    <source>
        <dbReference type="ARBA" id="ARBA00022859"/>
    </source>
</evidence>
<evidence type="ECO:0000259" key="6">
    <source>
        <dbReference type="PROSITE" id="PS51830"/>
    </source>
</evidence>
<dbReference type="Pfam" id="PF13553">
    <property type="entry name" value="FIIND"/>
    <property type="match status" value="1"/>
</dbReference>
<comment type="subcellular location">
    <subcellularLocation>
        <location evidence="1">Cytoplasm</location>
        <location evidence="1">Cytosol</location>
    </subcellularLocation>
</comment>
<evidence type="ECO:0000256" key="5">
    <source>
        <dbReference type="SAM" id="MobiDB-lite"/>
    </source>
</evidence>
<name>A0A6P8ESJ2_CLUHA</name>
<dbReference type="PANTHER" id="PTHR46985">
    <property type="entry name" value="NACHT, LRR AND PYD DOMAINS-CONTAINING PROTEIN 1"/>
    <property type="match status" value="1"/>
</dbReference>
<dbReference type="RefSeq" id="XP_031419163.1">
    <property type="nucleotide sequence ID" value="XM_031563303.2"/>
</dbReference>
<accession>A0A6P8ESJ2</accession>
<proteinExistence type="predicted"/>
<evidence type="ECO:0000313" key="7">
    <source>
        <dbReference type="Proteomes" id="UP000515152"/>
    </source>
</evidence>
<dbReference type="GeneID" id="116219642"/>
<feature type="compositionally biased region" description="Polar residues" evidence="5">
    <location>
        <begin position="563"/>
        <end position="572"/>
    </location>
</feature>
<dbReference type="AlphaFoldDB" id="A0A6P8ESJ2"/>
<dbReference type="Proteomes" id="UP000515152">
    <property type="component" value="Chromosome 25"/>
</dbReference>
<dbReference type="GO" id="GO:0005829">
    <property type="term" value="C:cytosol"/>
    <property type="evidence" value="ECO:0007669"/>
    <property type="project" value="UniProtKB-SubCell"/>
</dbReference>